<evidence type="ECO:0000256" key="1">
    <source>
        <dbReference type="SAM" id="MobiDB-lite"/>
    </source>
</evidence>
<dbReference type="EMBL" id="MG011690">
    <property type="protein sequence ID" value="AVK75647.1"/>
    <property type="molecule type" value="Genomic_DNA"/>
</dbReference>
<reference evidence="3" key="1">
    <citation type="journal article" date="2018" name="Nat. Commun.">
        <title>Diversity and evolution of the emerging Pandoraviridae family.</title>
        <authorList>
            <person name="Legendre M."/>
            <person name="Fabre E."/>
            <person name="Poirot O."/>
            <person name="Jeudy S."/>
            <person name="Lartigue A."/>
            <person name="Alempic J.M."/>
            <person name="Beucher L."/>
            <person name="Philippe N."/>
            <person name="Bertaux L."/>
            <person name="Christo-Foroux E."/>
            <person name="Labadie K."/>
            <person name="Coute Y."/>
            <person name="Abergel C."/>
            <person name="Claverie J.M."/>
        </authorList>
    </citation>
    <scope>NUCLEOTIDE SEQUENCE [LARGE SCALE GENOMIC DNA]</scope>
    <source>
        <strain evidence="3">Neocaledonia</strain>
    </source>
</reference>
<feature type="compositionally biased region" description="Basic residues" evidence="1">
    <location>
        <begin position="213"/>
        <end position="230"/>
    </location>
</feature>
<keyword evidence="2" id="KW-1133">Transmembrane helix</keyword>
<dbReference type="Proteomes" id="UP000249287">
    <property type="component" value="Segment"/>
</dbReference>
<feature type="transmembrane region" description="Helical" evidence="2">
    <location>
        <begin position="96"/>
        <end position="115"/>
    </location>
</feature>
<dbReference type="SUPFAM" id="SSF81383">
    <property type="entry name" value="F-box domain"/>
    <property type="match status" value="1"/>
</dbReference>
<dbReference type="PANTHER" id="PTHR46586">
    <property type="entry name" value="ANKYRIN REPEAT-CONTAINING PROTEIN"/>
    <property type="match status" value="1"/>
</dbReference>
<name>A0A2U7UB22_9VIRU</name>
<dbReference type="GeneID" id="36842360"/>
<keyword evidence="2" id="KW-0812">Transmembrane</keyword>
<keyword evidence="2" id="KW-0472">Membrane</keyword>
<dbReference type="PANTHER" id="PTHR46586:SF3">
    <property type="entry name" value="ANKYRIN REPEAT-CONTAINING PROTEIN"/>
    <property type="match status" value="1"/>
</dbReference>
<dbReference type="SUPFAM" id="SSF48403">
    <property type="entry name" value="Ankyrin repeat"/>
    <property type="match status" value="1"/>
</dbReference>
<organism evidence="3">
    <name type="scientific">Pandoravirus neocaledonia</name>
    <dbReference type="NCBI Taxonomy" id="2107708"/>
    <lineage>
        <taxon>Viruses</taxon>
        <taxon>Pandoravirus</taxon>
    </lineage>
</organism>
<evidence type="ECO:0000256" key="2">
    <source>
        <dbReference type="SAM" id="Phobius"/>
    </source>
</evidence>
<gene>
    <name evidence="3" type="ORF">pneo_cds_40</name>
</gene>
<dbReference type="KEGG" id="vg:36842360"/>
<dbReference type="InterPro" id="IPR036047">
    <property type="entry name" value="F-box-like_dom_sf"/>
</dbReference>
<proteinExistence type="predicted"/>
<feature type="transmembrane region" description="Helical" evidence="2">
    <location>
        <begin position="163"/>
        <end position="180"/>
    </location>
</feature>
<dbReference type="RefSeq" id="YP_009481650.1">
    <property type="nucleotide sequence ID" value="NC_037666.1"/>
</dbReference>
<feature type="transmembrane region" description="Helical" evidence="2">
    <location>
        <begin position="135"/>
        <end position="151"/>
    </location>
</feature>
<dbReference type="InterPro" id="IPR052050">
    <property type="entry name" value="SecEffector_AnkRepeat"/>
</dbReference>
<accession>A0A2U7UB22</accession>
<dbReference type="InterPro" id="IPR036770">
    <property type="entry name" value="Ankyrin_rpt-contain_sf"/>
</dbReference>
<protein>
    <submittedName>
        <fullName evidence="3">Ankyrin repeat domain containing protein</fullName>
    </submittedName>
</protein>
<dbReference type="Gene3D" id="1.25.40.20">
    <property type="entry name" value="Ankyrin repeat-containing domain"/>
    <property type="match status" value="2"/>
</dbReference>
<feature type="region of interest" description="Disordered" evidence="1">
    <location>
        <begin position="213"/>
        <end position="235"/>
    </location>
</feature>
<sequence>MTVHNPERSLGFGKIWMRKFGRKRKPAILPAKNRLVAKPLRNPINGSATIDGIPAFWGIKPGLGPRNLDFYHHLSETPGRGLKNYCVTARNAGHPLPAWAFLLALPGHFFLFFFLLKDNTTRRPSARANPDQTQILVRCLLCVVCYFLVYTRQQRYQSDQKGSLLGFSHIFIFGLVSLFGNCHAHGSSSCLFLSFLSRERDAFADWPVAAKREKKSTGRGHKNQAKKTRRPRAETVAMEPTIHKRPRTAKANHETTKEGRKRCRRIKATHDEGTAPHSPCDALAVLPDEMVAHVLWRVPCLDRVVRVRLVARRYAAIADDDAALGHTLCIGSTPPTESDRMIDRAAAAGHVACVEHAIAKGQRPLARTFCAAATGGHLAVLKMLSRQAALPPPAPMVALIGTPAWDEGACSAAASSGHLDCLAFLHDNGCPWDAWTLVAADCNGHVDCGDYARARGCPEEPPRICSARDAARCTHEHRLLGSDWRPPVDPLSDPDHVGGIFYDYQHGLASEAGLCLRAARHGHMSFLVYAKACGMHWDASACDAAAIERRLDCLRYLHEQGCPWDADTMRAGITSRCRATFAYLRDHGCPADDEAVAREVSQPDARLDVVTDLCERMGCSVTDEAVCAAVSAGRADLLAYLHQRGGRLKAEYREKAIIDANSVDCLRYICENGHPPDAGVLCAAAAYGTIECVRYLFEIDCPWHPDALFFAQIRGNRETVDYLEAHKPHS</sequence>
<evidence type="ECO:0000313" key="3">
    <source>
        <dbReference type="EMBL" id="AVK75647.1"/>
    </source>
</evidence>